<protein>
    <submittedName>
        <fullName evidence="3">Uncharacterized protein</fullName>
    </submittedName>
</protein>
<reference evidence="3" key="1">
    <citation type="submission" date="2017-06" db="EMBL/GenBank/DDBJ databases">
        <title>Novel phages from South African skin metaviromes.</title>
        <authorList>
            <person name="van Zyl L.J."/>
            <person name="Abrahams Y."/>
            <person name="Stander E.A."/>
            <person name="Kirby B.M."/>
            <person name="Clavaud C."/>
            <person name="Farcet C."/>
            <person name="Breton L."/>
            <person name="Trindade M.I."/>
        </authorList>
    </citation>
    <scope>NUCLEOTIDE SEQUENCE</scope>
</reference>
<evidence type="ECO:0000256" key="1">
    <source>
        <dbReference type="SAM" id="Coils"/>
    </source>
</evidence>
<keyword evidence="2" id="KW-0812">Transmembrane</keyword>
<organism evidence="3">
    <name type="scientific">uncultured Caudovirales phage</name>
    <dbReference type="NCBI Taxonomy" id="2100421"/>
    <lineage>
        <taxon>Viruses</taxon>
        <taxon>Duplodnaviria</taxon>
        <taxon>Heunggongvirae</taxon>
        <taxon>Uroviricota</taxon>
        <taxon>Caudoviricetes</taxon>
        <taxon>Peduoviridae</taxon>
        <taxon>Maltschvirus</taxon>
        <taxon>Maltschvirus maltsch</taxon>
    </lineage>
</organism>
<gene>
    <name evidence="3" type="ORF">7F12_34</name>
</gene>
<keyword evidence="1" id="KW-0175">Coiled coil</keyword>
<accession>A0A2H4JH86</accession>
<keyword evidence="2" id="KW-1133">Transmembrane helix</keyword>
<feature type="coiled-coil region" evidence="1">
    <location>
        <begin position="84"/>
        <end position="111"/>
    </location>
</feature>
<sequence>MSNNQNLYVEDIFNKDKIDTSKYPKKELLPTLFKGSTKESKNNIKNKRVNVLSDYISYREFAQFEKRIDDKYQNIDKKLESLPNELELKFKEMLREELKELKRERKEDKKQIITWILTGTGLLLTFGSFIIAILGLLGKVFNWY</sequence>
<name>A0A2H4JH86_9CAUD</name>
<dbReference type="EMBL" id="MF417950">
    <property type="protein sequence ID" value="ASN72358.1"/>
    <property type="molecule type" value="Genomic_DNA"/>
</dbReference>
<proteinExistence type="predicted"/>
<keyword evidence="2" id="KW-0472">Membrane</keyword>
<evidence type="ECO:0000256" key="2">
    <source>
        <dbReference type="SAM" id="Phobius"/>
    </source>
</evidence>
<evidence type="ECO:0000313" key="3">
    <source>
        <dbReference type="EMBL" id="ASN72358.1"/>
    </source>
</evidence>
<feature type="transmembrane region" description="Helical" evidence="2">
    <location>
        <begin position="112"/>
        <end position="137"/>
    </location>
</feature>